<keyword evidence="3" id="KW-1185">Reference proteome</keyword>
<protein>
    <submittedName>
        <fullName evidence="2">Uncharacterized protein</fullName>
    </submittedName>
</protein>
<keyword evidence="1" id="KW-0812">Transmembrane</keyword>
<reference evidence="2 3" key="1">
    <citation type="submission" date="2018-01" db="EMBL/GenBank/DDBJ databases">
        <title>Denitrification phenotypes of diverse strains of Pseudomonas stutzeri.</title>
        <authorList>
            <person name="Milligan D.A."/>
            <person name="Bergaust L."/>
            <person name="Bakken L.R."/>
            <person name="Frostegard A."/>
        </authorList>
    </citation>
    <scope>NUCLEOTIDE SEQUENCE [LARGE SCALE GENOMIC DNA]</scope>
    <source>
        <strain evidence="2 3">DSM 50238</strain>
    </source>
</reference>
<dbReference type="EMBL" id="POUK01000003">
    <property type="protein sequence ID" value="PNF76710.1"/>
    <property type="molecule type" value="Genomic_DNA"/>
</dbReference>
<comment type="caution">
    <text evidence="2">The sequence shown here is derived from an EMBL/GenBank/DDBJ whole genome shotgun (WGS) entry which is preliminary data.</text>
</comment>
<feature type="transmembrane region" description="Helical" evidence="1">
    <location>
        <begin position="62"/>
        <end position="81"/>
    </location>
</feature>
<sequence>MKLSDGFDARRLRPSERKSWGRRLIVAIAALLAVVGVLLLVAGGASLAGYGGSLGALAARDAALTALVLGLVLIAIAMLLWRWCRSRLRRSSELSLSPGLMKRRD</sequence>
<dbReference type="Proteomes" id="UP000235881">
    <property type="component" value="Unassembled WGS sequence"/>
</dbReference>
<evidence type="ECO:0000313" key="3">
    <source>
        <dbReference type="Proteomes" id="UP000235881"/>
    </source>
</evidence>
<evidence type="ECO:0000313" key="2">
    <source>
        <dbReference type="EMBL" id="PNF76710.1"/>
    </source>
</evidence>
<evidence type="ECO:0000256" key="1">
    <source>
        <dbReference type="SAM" id="Phobius"/>
    </source>
</evidence>
<accession>A0A8E2QEW1</accession>
<organism evidence="2 3">
    <name type="scientific">Stutzerimonas degradans</name>
    <dbReference type="NCBI Taxonomy" id="2968968"/>
    <lineage>
        <taxon>Bacteria</taxon>
        <taxon>Pseudomonadati</taxon>
        <taxon>Pseudomonadota</taxon>
        <taxon>Gammaproteobacteria</taxon>
        <taxon>Pseudomonadales</taxon>
        <taxon>Pseudomonadaceae</taxon>
        <taxon>Stutzerimonas</taxon>
    </lineage>
</organism>
<keyword evidence="1" id="KW-0472">Membrane</keyword>
<dbReference type="RefSeq" id="WP_102828500.1">
    <property type="nucleotide sequence ID" value="NZ_CP065721.1"/>
</dbReference>
<name>A0A8E2QEW1_9GAMM</name>
<keyword evidence="1" id="KW-1133">Transmembrane helix</keyword>
<gene>
    <name evidence="2" type="ORF">CXK95_09900</name>
</gene>
<feature type="transmembrane region" description="Helical" evidence="1">
    <location>
        <begin position="20"/>
        <end position="42"/>
    </location>
</feature>
<proteinExistence type="predicted"/>
<dbReference type="AlphaFoldDB" id="A0A8E2QEW1"/>